<dbReference type="AlphaFoldDB" id="A0AAV7EVC3"/>
<organism evidence="1 2">
    <name type="scientific">Aristolochia fimbriata</name>
    <name type="common">White veined hardy Dutchman's pipe vine</name>
    <dbReference type="NCBI Taxonomy" id="158543"/>
    <lineage>
        <taxon>Eukaryota</taxon>
        <taxon>Viridiplantae</taxon>
        <taxon>Streptophyta</taxon>
        <taxon>Embryophyta</taxon>
        <taxon>Tracheophyta</taxon>
        <taxon>Spermatophyta</taxon>
        <taxon>Magnoliopsida</taxon>
        <taxon>Magnoliidae</taxon>
        <taxon>Piperales</taxon>
        <taxon>Aristolochiaceae</taxon>
        <taxon>Aristolochia</taxon>
    </lineage>
</organism>
<protein>
    <submittedName>
        <fullName evidence="1">Uncharacterized protein</fullName>
    </submittedName>
</protein>
<gene>
    <name evidence="1" type="ORF">H6P81_005498</name>
</gene>
<evidence type="ECO:0000313" key="1">
    <source>
        <dbReference type="EMBL" id="KAG9452594.1"/>
    </source>
</evidence>
<name>A0AAV7EVC3_ARIFI</name>
<evidence type="ECO:0000313" key="2">
    <source>
        <dbReference type="Proteomes" id="UP000825729"/>
    </source>
</evidence>
<reference evidence="1 2" key="1">
    <citation type="submission" date="2021-07" db="EMBL/GenBank/DDBJ databases">
        <title>The Aristolochia fimbriata genome: insights into angiosperm evolution, floral development and chemical biosynthesis.</title>
        <authorList>
            <person name="Jiao Y."/>
        </authorList>
    </citation>
    <scope>NUCLEOTIDE SEQUENCE [LARGE SCALE GENOMIC DNA]</scope>
    <source>
        <strain evidence="1">IBCAS-2021</strain>
        <tissue evidence="1">Leaf</tissue>
    </source>
</reference>
<accession>A0AAV7EVC3</accession>
<dbReference type="Proteomes" id="UP000825729">
    <property type="component" value="Unassembled WGS sequence"/>
</dbReference>
<dbReference type="EMBL" id="JAINDJ010000003">
    <property type="protein sequence ID" value="KAG9452594.1"/>
    <property type="molecule type" value="Genomic_DNA"/>
</dbReference>
<sequence length="224" mass="24717">MTNKNKGIASTPSLIITIEGLGPLNFLGFRSCMGKGWASCPGLHGAEQKQREKAVMFGGWIGRWGCLGTFGVRGRTLFGPFPPPPPSPQLPTNNNVPNQLATPARTRYSLPVPLPRVPPTESKGKSNFLFYPPLLSSRVLDFCRACDPVLFCLGAALSRSMDKYNDRFFDVTRTVRSRSHLDYAIRTAKIRRTRVFNSGPRTRQTSIASCPSPQYLPVPAIPPR</sequence>
<comment type="caution">
    <text evidence="1">The sequence shown here is derived from an EMBL/GenBank/DDBJ whole genome shotgun (WGS) entry which is preliminary data.</text>
</comment>
<proteinExistence type="predicted"/>
<keyword evidence="2" id="KW-1185">Reference proteome</keyword>